<protein>
    <recommendedName>
        <fullName evidence="5">Leucine Rich Repeat domain-containing protein</fullName>
    </recommendedName>
</protein>
<evidence type="ECO:0000313" key="2">
    <source>
        <dbReference type="EMBL" id="KLU89574.1"/>
    </source>
</evidence>
<reference evidence="4" key="1">
    <citation type="submission" date="2010-05" db="EMBL/GenBank/DDBJ databases">
        <title>The genome sequence of Magnaporthe poae strain ATCC 64411.</title>
        <authorList>
            <person name="Ma L.-J."/>
            <person name="Dead R."/>
            <person name="Young S."/>
            <person name="Zeng Q."/>
            <person name="Koehrsen M."/>
            <person name="Alvarado L."/>
            <person name="Berlin A."/>
            <person name="Chapman S.B."/>
            <person name="Chen Z."/>
            <person name="Freedman E."/>
            <person name="Gellesch M."/>
            <person name="Goldberg J."/>
            <person name="Griggs A."/>
            <person name="Gujja S."/>
            <person name="Heilman E.R."/>
            <person name="Heiman D."/>
            <person name="Hepburn T."/>
            <person name="Howarth C."/>
            <person name="Jen D."/>
            <person name="Larson L."/>
            <person name="Mehta T."/>
            <person name="Neiman D."/>
            <person name="Pearson M."/>
            <person name="Roberts A."/>
            <person name="Saif S."/>
            <person name="Shea T."/>
            <person name="Shenoy N."/>
            <person name="Sisk P."/>
            <person name="Stolte C."/>
            <person name="Sykes S."/>
            <person name="Walk T."/>
            <person name="White J."/>
            <person name="Yandava C."/>
            <person name="Haas B."/>
            <person name="Nusbaum C."/>
            <person name="Birren B."/>
        </authorList>
    </citation>
    <scope>NUCLEOTIDE SEQUENCE [LARGE SCALE GENOMIC DNA]</scope>
    <source>
        <strain evidence="4">ATCC 64411 / 73-15</strain>
    </source>
</reference>
<feature type="compositionally biased region" description="Basic and acidic residues" evidence="1">
    <location>
        <begin position="30"/>
        <end position="40"/>
    </location>
</feature>
<dbReference type="EMBL" id="ADBL01002064">
    <property type="status" value="NOT_ANNOTATED_CDS"/>
    <property type="molecule type" value="Genomic_DNA"/>
</dbReference>
<feature type="region of interest" description="Disordered" evidence="1">
    <location>
        <begin position="1"/>
        <end position="48"/>
    </location>
</feature>
<dbReference type="InterPro" id="IPR032675">
    <property type="entry name" value="LRR_dom_sf"/>
</dbReference>
<reference evidence="3" key="4">
    <citation type="journal article" date="2015" name="G3 (Bethesda)">
        <title>Genome sequences of three phytopathogenic species of the Magnaporthaceae family of fungi.</title>
        <authorList>
            <person name="Okagaki L.H."/>
            <person name="Nunes C.C."/>
            <person name="Sailsbery J."/>
            <person name="Clay B."/>
            <person name="Brown D."/>
            <person name="John T."/>
            <person name="Oh Y."/>
            <person name="Young N."/>
            <person name="Fitzgerald M."/>
            <person name="Haas B.J."/>
            <person name="Zeng Q."/>
            <person name="Young S."/>
            <person name="Adiconis X."/>
            <person name="Fan L."/>
            <person name="Levin J.Z."/>
            <person name="Mitchell T.K."/>
            <person name="Okubara P.A."/>
            <person name="Farman M.L."/>
            <person name="Kohn L.M."/>
            <person name="Birren B."/>
            <person name="Ma L.-J."/>
            <person name="Dean R.A."/>
        </authorList>
    </citation>
    <scope>NUCLEOTIDE SEQUENCE</scope>
    <source>
        <strain evidence="3">ATCC 64411 / 73-15</strain>
    </source>
</reference>
<gene>
    <name evidence="2" type="ORF">MAPG_08545</name>
</gene>
<dbReference type="OMA" id="TKQMNAE"/>
<evidence type="ECO:0000256" key="1">
    <source>
        <dbReference type="SAM" id="MobiDB-lite"/>
    </source>
</evidence>
<dbReference type="EMBL" id="GL876973">
    <property type="protein sequence ID" value="KLU89574.1"/>
    <property type="molecule type" value="Genomic_DNA"/>
</dbReference>
<name>A0A0C4E7N0_MAGP6</name>
<dbReference type="EnsemblFungi" id="MAPG_08545T0">
    <property type="protein sequence ID" value="MAPG_08545T0"/>
    <property type="gene ID" value="MAPG_08545"/>
</dbReference>
<evidence type="ECO:0008006" key="5">
    <source>
        <dbReference type="Google" id="ProtNLM"/>
    </source>
</evidence>
<dbReference type="AlphaFoldDB" id="A0A0C4E7N0"/>
<reference evidence="2" key="3">
    <citation type="submission" date="2011-03" db="EMBL/GenBank/DDBJ databases">
        <title>Annotation of Magnaporthe poae ATCC 64411.</title>
        <authorList>
            <person name="Ma L.-J."/>
            <person name="Dead R."/>
            <person name="Young S.K."/>
            <person name="Zeng Q."/>
            <person name="Gargeya S."/>
            <person name="Fitzgerald M."/>
            <person name="Haas B."/>
            <person name="Abouelleil A."/>
            <person name="Alvarado L."/>
            <person name="Arachchi H.M."/>
            <person name="Berlin A."/>
            <person name="Brown A."/>
            <person name="Chapman S.B."/>
            <person name="Chen Z."/>
            <person name="Dunbar C."/>
            <person name="Freedman E."/>
            <person name="Gearin G."/>
            <person name="Gellesch M."/>
            <person name="Goldberg J."/>
            <person name="Griggs A."/>
            <person name="Gujja S."/>
            <person name="Heiman D."/>
            <person name="Howarth C."/>
            <person name="Larson L."/>
            <person name="Lui A."/>
            <person name="MacDonald P.J.P."/>
            <person name="Mehta T."/>
            <person name="Montmayeur A."/>
            <person name="Murphy C."/>
            <person name="Neiman D."/>
            <person name="Pearson M."/>
            <person name="Priest M."/>
            <person name="Roberts A."/>
            <person name="Saif S."/>
            <person name="Shea T."/>
            <person name="Shenoy N."/>
            <person name="Sisk P."/>
            <person name="Stolte C."/>
            <person name="Sykes S."/>
            <person name="Yandava C."/>
            <person name="Wortman J."/>
            <person name="Nusbaum C."/>
            <person name="Birren B."/>
        </authorList>
    </citation>
    <scope>NUCLEOTIDE SEQUENCE</scope>
    <source>
        <strain evidence="2">ATCC 64411</strain>
    </source>
</reference>
<reference evidence="3" key="5">
    <citation type="submission" date="2015-06" db="UniProtKB">
        <authorList>
            <consortium name="EnsemblFungi"/>
        </authorList>
    </citation>
    <scope>IDENTIFICATION</scope>
    <source>
        <strain evidence="3">ATCC 64411</strain>
    </source>
</reference>
<feature type="compositionally biased region" description="Polar residues" evidence="1">
    <location>
        <begin position="17"/>
        <end position="29"/>
    </location>
</feature>
<dbReference type="eggNOG" id="ENOG502R9EV">
    <property type="taxonomic scope" value="Eukaryota"/>
</dbReference>
<dbReference type="VEuPathDB" id="FungiDB:MAPG_08545"/>
<dbReference type="OrthoDB" id="9994419at2759"/>
<dbReference type="SUPFAM" id="SSF52047">
    <property type="entry name" value="RNI-like"/>
    <property type="match status" value="1"/>
</dbReference>
<dbReference type="STRING" id="644358.A0A0C4E7N0"/>
<sequence>METPPAPQRAGAASLKATPSSKYKTMATDSSRHTSPERAGRTSFSSIRENDADLAQTFTASKISSYSAPTDDEVAIVDDEPPSASSSAARGNMIEAQYFPPVTRPGSRLHGNWFPADSFKGWKQINVKGKLASKSFGDLQVLHVAWHTSPTPQPTPKRRNGVRSPGDAPIERLPVELLTAIINLLVLDIPPNGLERRNVDLMSLLLTSKTLHTATLSSLYNRITIPHSRIFQKFLSHVNSHPSLGTIVRRIDFSHFNPSTLFSTASERSQAKNLTSETLRQCLELTPLLQEFLAQEYIDDDLDAAVLRKLFFGLDRLQALDFCGCSSAMFKAAFAEVVSNKDDWPAELTIKRLSLHKCMTLPATVLDTLMPRLTKLTHLDVAGTRITDDALWSIPATARITHLNLAKCKLLSAPRVIEFIRTHPAVTGTLEFLSLATDARSHELFDEQHLNELIPILPKTLKSLSLKGSKMNPSHMDLLLPLTKHLEELALGRSLKLHDVQRLFVPQVRPGTPTSGSSYGNRDRDGDVGMTMMTDEDADIAAQLAWVPHTVRYLDLSDMWGGELDASTLFNDSVLLQPVTEPLGVVEFSADVFKKVRKSTGALARYRWRVSEIHVRSWLVREGGDNEDDSGARHWKMGARYWGMRKVPVAKAEVGGMYGSYMFGRTI</sequence>
<evidence type="ECO:0000313" key="3">
    <source>
        <dbReference type="EnsemblFungi" id="MAPG_08545T0"/>
    </source>
</evidence>
<feature type="region of interest" description="Disordered" evidence="1">
    <location>
        <begin position="147"/>
        <end position="168"/>
    </location>
</feature>
<organism evidence="3 4">
    <name type="scientific">Magnaporthiopsis poae (strain ATCC 64411 / 73-15)</name>
    <name type="common">Kentucky bluegrass fungus</name>
    <name type="synonym">Magnaporthe poae</name>
    <dbReference type="NCBI Taxonomy" id="644358"/>
    <lineage>
        <taxon>Eukaryota</taxon>
        <taxon>Fungi</taxon>
        <taxon>Dikarya</taxon>
        <taxon>Ascomycota</taxon>
        <taxon>Pezizomycotina</taxon>
        <taxon>Sordariomycetes</taxon>
        <taxon>Sordariomycetidae</taxon>
        <taxon>Magnaporthales</taxon>
        <taxon>Magnaporthaceae</taxon>
        <taxon>Magnaporthiopsis</taxon>
    </lineage>
</organism>
<accession>A0A0C4E7N0</accession>
<proteinExistence type="predicted"/>
<dbReference type="Proteomes" id="UP000011715">
    <property type="component" value="Unassembled WGS sequence"/>
</dbReference>
<dbReference type="Gene3D" id="3.80.10.10">
    <property type="entry name" value="Ribonuclease Inhibitor"/>
    <property type="match status" value="1"/>
</dbReference>
<keyword evidence="4" id="KW-1185">Reference proteome</keyword>
<evidence type="ECO:0000313" key="4">
    <source>
        <dbReference type="Proteomes" id="UP000011715"/>
    </source>
</evidence>
<reference evidence="2" key="2">
    <citation type="submission" date="2010-05" db="EMBL/GenBank/DDBJ databases">
        <title>The Genome Sequence of Magnaporthe poae strain ATCC 64411.</title>
        <authorList>
            <consortium name="The Broad Institute Genome Sequencing Platform"/>
            <consortium name="Broad Institute Genome Sequencing Center for Infectious Disease"/>
            <person name="Ma L.-J."/>
            <person name="Dead R."/>
            <person name="Young S."/>
            <person name="Zeng Q."/>
            <person name="Koehrsen M."/>
            <person name="Alvarado L."/>
            <person name="Berlin A."/>
            <person name="Chapman S.B."/>
            <person name="Chen Z."/>
            <person name="Freedman E."/>
            <person name="Gellesch M."/>
            <person name="Goldberg J."/>
            <person name="Griggs A."/>
            <person name="Gujja S."/>
            <person name="Heilman E.R."/>
            <person name="Heiman D."/>
            <person name="Hepburn T."/>
            <person name="Howarth C."/>
            <person name="Jen D."/>
            <person name="Larson L."/>
            <person name="Mehta T."/>
            <person name="Neiman D."/>
            <person name="Pearson M."/>
            <person name="Roberts A."/>
            <person name="Saif S."/>
            <person name="Shea T."/>
            <person name="Shenoy N."/>
            <person name="Sisk P."/>
            <person name="Stolte C."/>
            <person name="Sykes S."/>
            <person name="Walk T."/>
            <person name="White J."/>
            <person name="Yandava C."/>
            <person name="Haas B."/>
            <person name="Nusbaum C."/>
            <person name="Birren B."/>
        </authorList>
    </citation>
    <scope>NUCLEOTIDE SEQUENCE</scope>
    <source>
        <strain evidence="2">ATCC 64411</strain>
    </source>
</reference>